<gene>
    <name evidence="2" type="ORF">HNQ61_002487</name>
</gene>
<proteinExistence type="predicted"/>
<dbReference type="EMBL" id="JACHIA010000006">
    <property type="protein sequence ID" value="MBB6070865.1"/>
    <property type="molecule type" value="Genomic_DNA"/>
</dbReference>
<evidence type="ECO:0000256" key="1">
    <source>
        <dbReference type="SAM" id="SignalP"/>
    </source>
</evidence>
<feature type="signal peptide" evidence="1">
    <location>
        <begin position="1"/>
        <end position="19"/>
    </location>
</feature>
<protein>
    <recommendedName>
        <fullName evidence="4">Lipoprotein</fullName>
    </recommendedName>
</protein>
<dbReference type="Proteomes" id="UP000582837">
    <property type="component" value="Unassembled WGS sequence"/>
</dbReference>
<evidence type="ECO:0000313" key="3">
    <source>
        <dbReference type="Proteomes" id="UP000582837"/>
    </source>
</evidence>
<dbReference type="PROSITE" id="PS51257">
    <property type="entry name" value="PROKAR_LIPOPROTEIN"/>
    <property type="match status" value="1"/>
</dbReference>
<organism evidence="2 3">
    <name type="scientific">Longimicrobium terrae</name>
    <dbReference type="NCBI Taxonomy" id="1639882"/>
    <lineage>
        <taxon>Bacteria</taxon>
        <taxon>Pseudomonadati</taxon>
        <taxon>Gemmatimonadota</taxon>
        <taxon>Longimicrobiia</taxon>
        <taxon>Longimicrobiales</taxon>
        <taxon>Longimicrobiaceae</taxon>
        <taxon>Longimicrobium</taxon>
    </lineage>
</organism>
<accession>A0A841GYK1</accession>
<sequence>MRTHILKPLLILAAAALGACDGGTNLPPVEDEVGRVAFTYSVAGVQSGARFTVEGAKPAAGPSGTWAASTTDDMDAVVYAQREQGTIHDQIVLSIPGGTATTSSIVPDCDESCAYVSFRMEKAVGGVERAYVCEITQGTISVLTFSETRMRGTFSGTGNCSSPGVEGEPAFSVTGGTFDTPLADHI</sequence>
<keyword evidence="3" id="KW-1185">Reference proteome</keyword>
<evidence type="ECO:0008006" key="4">
    <source>
        <dbReference type="Google" id="ProtNLM"/>
    </source>
</evidence>
<comment type="caution">
    <text evidence="2">The sequence shown here is derived from an EMBL/GenBank/DDBJ whole genome shotgun (WGS) entry which is preliminary data.</text>
</comment>
<dbReference type="AlphaFoldDB" id="A0A841GYK1"/>
<dbReference type="RefSeq" id="WP_170033233.1">
    <property type="nucleotide sequence ID" value="NZ_JABDTL010000001.1"/>
</dbReference>
<keyword evidence="1" id="KW-0732">Signal</keyword>
<evidence type="ECO:0000313" key="2">
    <source>
        <dbReference type="EMBL" id="MBB6070865.1"/>
    </source>
</evidence>
<name>A0A841GYK1_9BACT</name>
<feature type="chain" id="PRO_5032570247" description="Lipoprotein" evidence="1">
    <location>
        <begin position="20"/>
        <end position="186"/>
    </location>
</feature>
<reference evidence="2 3" key="1">
    <citation type="submission" date="2020-08" db="EMBL/GenBank/DDBJ databases">
        <title>Genomic Encyclopedia of Type Strains, Phase IV (KMG-IV): sequencing the most valuable type-strain genomes for metagenomic binning, comparative biology and taxonomic classification.</title>
        <authorList>
            <person name="Goeker M."/>
        </authorList>
    </citation>
    <scope>NUCLEOTIDE SEQUENCE [LARGE SCALE GENOMIC DNA]</scope>
    <source>
        <strain evidence="2 3">DSM 29007</strain>
    </source>
</reference>